<organism evidence="2 4">
    <name type="scientific">Tenebrio molitor</name>
    <name type="common">Yellow mealworm beetle</name>
    <dbReference type="NCBI Taxonomy" id="7067"/>
    <lineage>
        <taxon>Eukaryota</taxon>
        <taxon>Metazoa</taxon>
        <taxon>Ecdysozoa</taxon>
        <taxon>Arthropoda</taxon>
        <taxon>Hexapoda</taxon>
        <taxon>Insecta</taxon>
        <taxon>Pterygota</taxon>
        <taxon>Neoptera</taxon>
        <taxon>Endopterygota</taxon>
        <taxon>Coleoptera</taxon>
        <taxon>Polyphaga</taxon>
        <taxon>Cucujiformia</taxon>
        <taxon>Tenebrionidae</taxon>
        <taxon>Tenebrio</taxon>
    </lineage>
</organism>
<dbReference type="GO" id="GO:0008080">
    <property type="term" value="F:N-acetyltransferase activity"/>
    <property type="evidence" value="ECO:0007669"/>
    <property type="project" value="TreeGrafter"/>
</dbReference>
<keyword evidence="1" id="KW-1133">Transmembrane helix</keyword>
<keyword evidence="4" id="KW-1185">Reference proteome</keyword>
<evidence type="ECO:0000313" key="3">
    <source>
        <dbReference type="EMBL" id="KAH0807254.1"/>
    </source>
</evidence>
<accession>A0A8J6H3C9</accession>
<dbReference type="Gene3D" id="3.40.630.30">
    <property type="match status" value="1"/>
</dbReference>
<keyword evidence="1" id="KW-0812">Transmembrane</keyword>
<keyword evidence="1" id="KW-0472">Membrane</keyword>
<evidence type="ECO:0008006" key="5">
    <source>
        <dbReference type="Google" id="ProtNLM"/>
    </source>
</evidence>
<gene>
    <name evidence="3" type="ORF">GEV33_015537</name>
    <name evidence="2" type="ORF">GEV33_015540</name>
</gene>
<dbReference type="AlphaFoldDB" id="A0A8J6H3C9"/>
<feature type="transmembrane region" description="Helical" evidence="1">
    <location>
        <begin position="274"/>
        <end position="297"/>
    </location>
</feature>
<dbReference type="PANTHER" id="PTHR20905">
    <property type="entry name" value="N-ACETYLTRANSFERASE-RELATED"/>
    <property type="match status" value="1"/>
</dbReference>
<dbReference type="EMBL" id="JABDTM020030948">
    <property type="protein sequence ID" value="KAH0807251.1"/>
    <property type="molecule type" value="Genomic_DNA"/>
</dbReference>
<comment type="caution">
    <text evidence="2">The sequence shown here is derived from an EMBL/GenBank/DDBJ whole genome shotgun (WGS) entry which is preliminary data.</text>
</comment>
<dbReference type="PANTHER" id="PTHR20905:SF28">
    <property type="entry name" value="GH28833P-RELATED"/>
    <property type="match status" value="1"/>
</dbReference>
<protein>
    <recommendedName>
        <fullName evidence="5">N-acetyltransferase domain-containing protein</fullName>
    </recommendedName>
</protein>
<dbReference type="Proteomes" id="UP000719412">
    <property type="component" value="Unassembled WGS sequence"/>
</dbReference>
<sequence>MDSHILKTHPDSTIECRQLSDEFLEETLSLMEKVYFAEEKIVGAFGLTQDSQTTLEERQVMKDVIEDGVSVIAIDKNNNNKVIGACLNKIHVKPGSGEETFYGKIAKSSKASAIKSITEFDDYVIRKFFELCQVDCVLEFTMISILPEYRNRGIAKTLYQIVIDLGRVLAKGVNAKKSVDGRELALEPVPETIVGVCTSEKAWQVGEDMGFKLVATLDYEKFKCEEKTLADVQVEEISVVSMINYRHQDLLNDDVLWVVRILGGKIFQCGVVKFVIKLTLSLYSFLLLAQTYFFVFAPDADQLIQYGPLFFQMCYATLGMFVVLLRNRMIEDVMEVIDLWDVKSAGEEVEIDDDDQVFFTNCLMQKWFFGHSKCLIVLIKLTFFVAAPCMTVHGYQIIYTLQHVKFQMYMFNKYVEELTKGFTTCECKLLFDEVYQNEVNFRLKFLIKRHCDFLR</sequence>
<feature type="transmembrane region" description="Helical" evidence="1">
    <location>
        <begin position="374"/>
        <end position="395"/>
    </location>
</feature>
<evidence type="ECO:0000313" key="4">
    <source>
        <dbReference type="Proteomes" id="UP000719412"/>
    </source>
</evidence>
<reference evidence="2" key="2">
    <citation type="submission" date="2021-08" db="EMBL/GenBank/DDBJ databases">
        <authorList>
            <person name="Eriksson T."/>
        </authorList>
    </citation>
    <scope>NUCLEOTIDE SEQUENCE</scope>
    <source>
        <strain evidence="2">Stoneville</strain>
        <tissue evidence="2">Whole head</tissue>
    </source>
</reference>
<feature type="transmembrane region" description="Helical" evidence="1">
    <location>
        <begin position="303"/>
        <end position="325"/>
    </location>
</feature>
<evidence type="ECO:0000256" key="1">
    <source>
        <dbReference type="SAM" id="Phobius"/>
    </source>
</evidence>
<proteinExistence type="predicted"/>
<dbReference type="InterPro" id="IPR016181">
    <property type="entry name" value="Acyl_CoA_acyltransferase"/>
</dbReference>
<evidence type="ECO:0000313" key="2">
    <source>
        <dbReference type="EMBL" id="KAH0807251.1"/>
    </source>
</evidence>
<dbReference type="CDD" id="cd04301">
    <property type="entry name" value="NAT_SF"/>
    <property type="match status" value="1"/>
</dbReference>
<dbReference type="EMBL" id="JABDTM020030939">
    <property type="protein sequence ID" value="KAH0807254.1"/>
    <property type="molecule type" value="Genomic_DNA"/>
</dbReference>
<dbReference type="SUPFAM" id="SSF55729">
    <property type="entry name" value="Acyl-CoA N-acyltransferases (Nat)"/>
    <property type="match status" value="1"/>
</dbReference>
<reference evidence="2" key="1">
    <citation type="journal article" date="2020" name="J Insects Food Feed">
        <title>The yellow mealworm (Tenebrio molitor) genome: a resource for the emerging insects as food and feed industry.</title>
        <authorList>
            <person name="Eriksson T."/>
            <person name="Andere A."/>
            <person name="Kelstrup H."/>
            <person name="Emery V."/>
            <person name="Picard C."/>
        </authorList>
    </citation>
    <scope>NUCLEOTIDE SEQUENCE</scope>
    <source>
        <strain evidence="2">Stoneville</strain>
        <tissue evidence="2">Whole head</tissue>
    </source>
</reference>
<name>A0A8J6H3C9_TENMO</name>